<dbReference type="CDD" id="cd09274">
    <property type="entry name" value="RNase_HI_RT_Ty3"/>
    <property type="match status" value="1"/>
</dbReference>
<keyword evidence="2" id="KW-0548">Nucleotidyltransferase</keyword>
<dbReference type="InterPro" id="IPR041373">
    <property type="entry name" value="RT_RNaseH"/>
</dbReference>
<evidence type="ECO:0000256" key="4">
    <source>
        <dbReference type="ARBA" id="ARBA00022759"/>
    </source>
</evidence>
<dbReference type="FunFam" id="3.30.70.270:FF:000020">
    <property type="entry name" value="Transposon Tf2-6 polyprotein-like Protein"/>
    <property type="match status" value="1"/>
</dbReference>
<dbReference type="InterPro" id="IPR004312">
    <property type="entry name" value="ATHILA_Orf1_C"/>
</dbReference>
<dbReference type="GO" id="GO:0003964">
    <property type="term" value="F:RNA-directed DNA polymerase activity"/>
    <property type="evidence" value="ECO:0007669"/>
    <property type="project" value="UniProtKB-KW"/>
</dbReference>
<evidence type="ECO:0000256" key="1">
    <source>
        <dbReference type="ARBA" id="ARBA00022679"/>
    </source>
</evidence>
<evidence type="ECO:0000256" key="6">
    <source>
        <dbReference type="ARBA" id="ARBA00022918"/>
    </source>
</evidence>
<evidence type="ECO:0000313" key="10">
    <source>
        <dbReference type="Proteomes" id="UP000694240"/>
    </source>
</evidence>
<dbReference type="InterPro" id="IPR001584">
    <property type="entry name" value="Integrase_cat-core"/>
</dbReference>
<dbReference type="Proteomes" id="UP000694240">
    <property type="component" value="Chromosome 11"/>
</dbReference>
<keyword evidence="3" id="KW-0540">Nuclease</keyword>
<dbReference type="InterPro" id="IPR000477">
    <property type="entry name" value="RT_dom"/>
</dbReference>
<dbReference type="Pfam" id="PF17917">
    <property type="entry name" value="RT_RNaseH"/>
    <property type="match status" value="1"/>
</dbReference>
<keyword evidence="10" id="KW-1185">Reference proteome</keyword>
<proteinExistence type="predicted"/>
<feature type="domain" description="Integrase catalytic" evidence="8">
    <location>
        <begin position="442"/>
        <end position="609"/>
    </location>
</feature>
<name>A0A8T1Z0T8_9BRAS</name>
<comment type="caution">
    <text evidence="9">The sequence shown here is derived from an EMBL/GenBank/DDBJ whole genome shotgun (WGS) entry which is preliminary data.</text>
</comment>
<keyword evidence="6" id="KW-0695">RNA-directed DNA polymerase</keyword>
<keyword evidence="5" id="KW-0378">Hydrolase</keyword>
<organism evidence="9 10">
    <name type="scientific">Arabidopsis thaliana x Arabidopsis arenosa</name>
    <dbReference type="NCBI Taxonomy" id="1240361"/>
    <lineage>
        <taxon>Eukaryota</taxon>
        <taxon>Viridiplantae</taxon>
        <taxon>Streptophyta</taxon>
        <taxon>Embryophyta</taxon>
        <taxon>Tracheophyta</taxon>
        <taxon>Spermatophyta</taxon>
        <taxon>Magnoliopsida</taxon>
        <taxon>eudicotyledons</taxon>
        <taxon>Gunneridae</taxon>
        <taxon>Pentapetalae</taxon>
        <taxon>rosids</taxon>
        <taxon>malvids</taxon>
        <taxon>Brassicales</taxon>
        <taxon>Brassicaceae</taxon>
        <taxon>Camelineae</taxon>
        <taxon>Arabidopsis</taxon>
    </lineage>
</organism>
<accession>A0A8T1Z0T8</accession>
<reference evidence="9 10" key="1">
    <citation type="submission" date="2020-12" db="EMBL/GenBank/DDBJ databases">
        <title>Concerted genomic and epigenomic changes stabilize Arabidopsis allopolyploids.</title>
        <authorList>
            <person name="Chen Z."/>
        </authorList>
    </citation>
    <scope>NUCLEOTIDE SEQUENCE [LARGE SCALE GENOMIC DNA]</scope>
    <source>
        <strain evidence="9">Allo738</strain>
        <tissue evidence="9">Leaf</tissue>
    </source>
</reference>
<dbReference type="CDD" id="cd01647">
    <property type="entry name" value="RT_LTR"/>
    <property type="match status" value="1"/>
</dbReference>
<sequence>MLERLANHKYYCFLDGYSGFFQIPIHPDDQKKTTFTCPYSTFAYRRMPFGLCNAPATFQRCMMSIFTYMIENFMEEKCHFMVQDGIVLSHRVSGDGIEVDRAKIDVMTNLQPPDSVKSVRSFLGHACFYRRFIKGFSKIARPLTALLCKDVKFDFNADCLTAFNQIKQALVSAPIGQPPSWDLPFEIMCNASDFAVRAVLGQRKDKKLHAVYYASRTLDEAQQNYVTREKELLVVVFAFEKFRPYLVGSKVIVHTDHAALKYLMQKKDAKPRLLRWVRLLQEFDIKIRDKKGIENGVADHLSRIKVEADVPINDFLPEENIYMANTCRSPYQDVDHQLDTTTRHVEVSTDTLGVDRHSSITGDRYSSITRNPKSPNEACMAAVATSDPPWYADIANYLAADVEPDDFTDYNKKRFLQEIRRSDYAGHFATFKTVSKGKISKRNEMPQKFILEVEVFYCWGIDFMGLFSSSNKNKYILVDVDYVSKWVEAIASPKNDSAVVLKLFKTIIFLRFGVPRIVISDGGKHFINRVLEKLFLKYGVHHRVATPYHPHMSGQVKVSNRQIKEILEKTVGKSKRDWSYKLDEALWAYRTAFKTPLGTTPFDLLYGKACHLPVELEHKAAWAVKMLNFDIKSAAERKLIQLNDLDEIRIHAYDNSKLYKERTKAYHDKESSPGRPYTVQSVRQYGNLVLKNAKGEEFAVNGQQVKHYWAKSEIPERHEIARPKKRQKQTGKSGSSSSRRCLLRPLYSRRRRLLPPLQRHRLLPILIIHGHVWRKSKIRCRRIWDDDVRLFGRNSRRVSISIDPFLWIGMITTPSFTMLGAIGLGMICTKQYDMFPELVRQFLATVRVGYDNERVKNAREGFISFFIRGVRYSLLLRELCEIYGFDGDAPHVALPERFDGIQDFWSYFGNGIYDSKRSAQTNIRHPTLIYVSRLLCKTLLCKMEPGKMRHSEVMLLNYAVGDSCVAGSEADECDRNVNFGAVFAHQLFKIKYRPFNGTGTKTESVGSLLTPIFQHLGISTDGVEISTLRSTMDEAYLKHAQWLKGNLLWSFSDDRGSHLIQLPQPELTITTGEFVVLEECRSTPKWCRSTLRLRVE</sequence>
<evidence type="ECO:0000256" key="2">
    <source>
        <dbReference type="ARBA" id="ARBA00022695"/>
    </source>
</evidence>
<dbReference type="PROSITE" id="PS50994">
    <property type="entry name" value="INTEGRASE"/>
    <property type="match status" value="1"/>
</dbReference>
<keyword evidence="1" id="KW-0808">Transferase</keyword>
<dbReference type="AlphaFoldDB" id="A0A8T1Z0T8"/>
<keyword evidence="4" id="KW-0255">Endonuclease</keyword>
<dbReference type="GO" id="GO:0016787">
    <property type="term" value="F:hydrolase activity"/>
    <property type="evidence" value="ECO:0007669"/>
    <property type="project" value="UniProtKB-KW"/>
</dbReference>
<feature type="region of interest" description="Disordered" evidence="7">
    <location>
        <begin position="719"/>
        <end position="739"/>
    </location>
</feature>
<dbReference type="FunFam" id="3.10.20.370:FF:000001">
    <property type="entry name" value="Retrovirus-related Pol polyprotein from transposon 17.6-like protein"/>
    <property type="match status" value="1"/>
</dbReference>
<dbReference type="EMBL" id="JAEFBK010000011">
    <property type="protein sequence ID" value="KAG7552437.1"/>
    <property type="molecule type" value="Genomic_DNA"/>
</dbReference>
<dbReference type="InterPro" id="IPR050951">
    <property type="entry name" value="Retrovirus_Pol_polyprotein"/>
</dbReference>
<protein>
    <submittedName>
        <fullName evidence="9">Integrase catalytic core</fullName>
    </submittedName>
</protein>
<evidence type="ECO:0000256" key="3">
    <source>
        <dbReference type="ARBA" id="ARBA00022722"/>
    </source>
</evidence>
<dbReference type="Pfam" id="PF03078">
    <property type="entry name" value="ATHILA"/>
    <property type="match status" value="1"/>
</dbReference>
<evidence type="ECO:0000313" key="9">
    <source>
        <dbReference type="EMBL" id="KAG7552437.1"/>
    </source>
</evidence>
<dbReference type="PANTHER" id="PTHR37984:SF5">
    <property type="entry name" value="PROTEIN NYNRIN-LIKE"/>
    <property type="match status" value="1"/>
</dbReference>
<gene>
    <name evidence="9" type="ORF">ISN45_Aa06g030380</name>
</gene>
<dbReference type="GO" id="GO:0015074">
    <property type="term" value="P:DNA integration"/>
    <property type="evidence" value="ECO:0007669"/>
    <property type="project" value="InterPro"/>
</dbReference>
<dbReference type="PANTHER" id="PTHR37984">
    <property type="entry name" value="PROTEIN CBG26694"/>
    <property type="match status" value="1"/>
</dbReference>
<evidence type="ECO:0000256" key="7">
    <source>
        <dbReference type="SAM" id="MobiDB-lite"/>
    </source>
</evidence>
<dbReference type="Pfam" id="PF00078">
    <property type="entry name" value="RVT_1"/>
    <property type="match status" value="1"/>
</dbReference>
<dbReference type="GO" id="GO:0004519">
    <property type="term" value="F:endonuclease activity"/>
    <property type="evidence" value="ECO:0007669"/>
    <property type="project" value="UniProtKB-KW"/>
</dbReference>
<evidence type="ECO:0000259" key="8">
    <source>
        <dbReference type="PROSITE" id="PS50994"/>
    </source>
</evidence>
<dbReference type="Pfam" id="PF00665">
    <property type="entry name" value="rve"/>
    <property type="match status" value="1"/>
</dbReference>
<evidence type="ECO:0000256" key="5">
    <source>
        <dbReference type="ARBA" id="ARBA00022801"/>
    </source>
</evidence>